<keyword evidence="2" id="KW-1185">Reference proteome</keyword>
<evidence type="ECO:0000313" key="2">
    <source>
        <dbReference type="Proteomes" id="UP000308600"/>
    </source>
</evidence>
<gene>
    <name evidence="1" type="ORF">BDN72DRAFT_855480</name>
</gene>
<sequence length="349" mass="36454">MFSSSVRTALFALAASAVAVSAAPGLSLKVTGPSAVNGVSNLKVSATLTNTGDETLKVLNDPLSPLSTIPANTFSITNADGASPDFTGVMAKFVPQRAAELGGYITLAPGESKTVEHDLSEAYNFSTSGEGSYDVEARNVFQIVQDGDKLDTIYASNEAHTAEVVGSLTSRAIPAGHLGKRATFRSCSSTQQTQLNQAAPNAQTYAAGALSYLQSHTSATTRYTTWFGAYTAARHDTVLSHFTKISSNTFTSYTFDCACTDAGTYAYVYPGTFGVVYLCGAFWQAPLTGTDSKAGTLIHESSHFTQNGGTADNVYGQSGAKSLALSNPASAVTNADSHEYFAENNPAQS</sequence>
<evidence type="ECO:0000313" key="1">
    <source>
        <dbReference type="EMBL" id="TFK72461.1"/>
    </source>
</evidence>
<proteinExistence type="predicted"/>
<name>A0ACD3B3L0_9AGAR</name>
<organism evidence="1 2">
    <name type="scientific">Pluteus cervinus</name>
    <dbReference type="NCBI Taxonomy" id="181527"/>
    <lineage>
        <taxon>Eukaryota</taxon>
        <taxon>Fungi</taxon>
        <taxon>Dikarya</taxon>
        <taxon>Basidiomycota</taxon>
        <taxon>Agaricomycotina</taxon>
        <taxon>Agaricomycetes</taxon>
        <taxon>Agaricomycetidae</taxon>
        <taxon>Agaricales</taxon>
        <taxon>Pluteineae</taxon>
        <taxon>Pluteaceae</taxon>
        <taxon>Pluteus</taxon>
    </lineage>
</organism>
<accession>A0ACD3B3L0</accession>
<protein>
    <submittedName>
        <fullName evidence="1">Zincin</fullName>
    </submittedName>
</protein>
<reference evidence="1 2" key="1">
    <citation type="journal article" date="2019" name="Nat. Ecol. Evol.">
        <title>Megaphylogeny resolves global patterns of mushroom evolution.</title>
        <authorList>
            <person name="Varga T."/>
            <person name="Krizsan K."/>
            <person name="Foldi C."/>
            <person name="Dima B."/>
            <person name="Sanchez-Garcia M."/>
            <person name="Sanchez-Ramirez S."/>
            <person name="Szollosi G.J."/>
            <person name="Szarkandi J.G."/>
            <person name="Papp V."/>
            <person name="Albert L."/>
            <person name="Andreopoulos W."/>
            <person name="Angelini C."/>
            <person name="Antonin V."/>
            <person name="Barry K.W."/>
            <person name="Bougher N.L."/>
            <person name="Buchanan P."/>
            <person name="Buyck B."/>
            <person name="Bense V."/>
            <person name="Catcheside P."/>
            <person name="Chovatia M."/>
            <person name="Cooper J."/>
            <person name="Damon W."/>
            <person name="Desjardin D."/>
            <person name="Finy P."/>
            <person name="Geml J."/>
            <person name="Haridas S."/>
            <person name="Hughes K."/>
            <person name="Justo A."/>
            <person name="Karasinski D."/>
            <person name="Kautmanova I."/>
            <person name="Kiss B."/>
            <person name="Kocsube S."/>
            <person name="Kotiranta H."/>
            <person name="LaButti K.M."/>
            <person name="Lechner B.E."/>
            <person name="Liimatainen K."/>
            <person name="Lipzen A."/>
            <person name="Lukacs Z."/>
            <person name="Mihaltcheva S."/>
            <person name="Morgado L.N."/>
            <person name="Niskanen T."/>
            <person name="Noordeloos M.E."/>
            <person name="Ohm R.A."/>
            <person name="Ortiz-Santana B."/>
            <person name="Ovrebo C."/>
            <person name="Racz N."/>
            <person name="Riley R."/>
            <person name="Savchenko A."/>
            <person name="Shiryaev A."/>
            <person name="Soop K."/>
            <person name="Spirin V."/>
            <person name="Szebenyi C."/>
            <person name="Tomsovsky M."/>
            <person name="Tulloss R.E."/>
            <person name="Uehling J."/>
            <person name="Grigoriev I.V."/>
            <person name="Vagvolgyi C."/>
            <person name="Papp T."/>
            <person name="Martin F.M."/>
            <person name="Miettinen O."/>
            <person name="Hibbett D.S."/>
            <person name="Nagy L.G."/>
        </authorList>
    </citation>
    <scope>NUCLEOTIDE SEQUENCE [LARGE SCALE GENOMIC DNA]</scope>
    <source>
        <strain evidence="1 2">NL-1719</strain>
    </source>
</reference>
<dbReference type="Proteomes" id="UP000308600">
    <property type="component" value="Unassembled WGS sequence"/>
</dbReference>
<dbReference type="EMBL" id="ML208285">
    <property type="protein sequence ID" value="TFK72461.1"/>
    <property type="molecule type" value="Genomic_DNA"/>
</dbReference>